<organism evidence="2 3">
    <name type="scientific">Streptomyces pseudovenezuelae</name>
    <dbReference type="NCBI Taxonomy" id="67350"/>
    <lineage>
        <taxon>Bacteria</taxon>
        <taxon>Bacillati</taxon>
        <taxon>Actinomycetota</taxon>
        <taxon>Actinomycetes</taxon>
        <taxon>Kitasatosporales</taxon>
        <taxon>Streptomycetaceae</taxon>
        <taxon>Streptomyces</taxon>
        <taxon>Streptomyces aurantiacus group</taxon>
    </lineage>
</organism>
<feature type="compositionally biased region" description="Acidic residues" evidence="1">
    <location>
        <begin position="85"/>
        <end position="103"/>
    </location>
</feature>
<evidence type="ECO:0000256" key="1">
    <source>
        <dbReference type="SAM" id="MobiDB-lite"/>
    </source>
</evidence>
<dbReference type="Proteomes" id="UP000053039">
    <property type="component" value="Unassembled WGS sequence"/>
</dbReference>
<dbReference type="OrthoDB" id="4323503at2"/>
<protein>
    <submittedName>
        <fullName evidence="2">Uncharacterized protein</fullName>
    </submittedName>
</protein>
<dbReference type="RefSeq" id="WP_030498517.1">
    <property type="nucleotide sequence ID" value="NZ_KQ948168.1"/>
</dbReference>
<comment type="caution">
    <text evidence="2">The sequence shown here is derived from an EMBL/GenBank/DDBJ whole genome shotgun (WGS) entry which is preliminary data.</text>
</comment>
<reference evidence="2 3" key="1">
    <citation type="submission" date="2015-10" db="EMBL/GenBank/DDBJ databases">
        <title>Draft genome sequence of Streptomyces pseudovenezuelae DSM 40212, type strain for the species Streptomyces pseudovenezuelae.</title>
        <authorList>
            <person name="Ruckert C."/>
            <person name="Winkler A."/>
            <person name="Kalinowski J."/>
            <person name="Kampfer P."/>
            <person name="Glaeser S."/>
        </authorList>
    </citation>
    <scope>NUCLEOTIDE SEQUENCE [LARGE SCALE GENOMIC DNA]</scope>
    <source>
        <strain evidence="2 3">DSM 40212</strain>
    </source>
</reference>
<sequence length="126" mass="13538">MIRDAATCDRRNCLAVLLEPNDYPGEFEDVAARAGWTSGPEGHTCPACQAGRGPVLERGECARCGGRVGVRHGKERCMSCGELTPENDPEWDEPPGDDDDQDEPPGAYCACSDPDCPTPDGRYTHG</sequence>
<evidence type="ECO:0000313" key="3">
    <source>
        <dbReference type="Proteomes" id="UP000053039"/>
    </source>
</evidence>
<evidence type="ECO:0000313" key="2">
    <source>
        <dbReference type="EMBL" id="KUM82312.1"/>
    </source>
</evidence>
<dbReference type="AlphaFoldDB" id="A0A117PMA6"/>
<dbReference type="EMBL" id="LMWM01000079">
    <property type="protein sequence ID" value="KUM82312.1"/>
    <property type="molecule type" value="Genomic_DNA"/>
</dbReference>
<name>A0A117PMA6_9ACTN</name>
<accession>A0A117PMA6</accession>
<gene>
    <name evidence="2" type="ORF">AQI94_42245</name>
</gene>
<feature type="region of interest" description="Disordered" evidence="1">
    <location>
        <begin position="81"/>
        <end position="126"/>
    </location>
</feature>
<proteinExistence type="predicted"/>